<evidence type="ECO:0000256" key="12">
    <source>
        <dbReference type="ARBA" id="ARBA00023033"/>
    </source>
</evidence>
<evidence type="ECO:0000256" key="6">
    <source>
        <dbReference type="ARBA" id="ARBA00022617"/>
    </source>
</evidence>
<dbReference type="Pfam" id="PF00067">
    <property type="entry name" value="p450"/>
    <property type="match status" value="1"/>
</dbReference>
<dbReference type="EMBL" id="PZQS01000001">
    <property type="protein sequence ID" value="PVD37572.1"/>
    <property type="molecule type" value="Genomic_DNA"/>
</dbReference>
<reference evidence="15 16" key="1">
    <citation type="submission" date="2018-04" db="EMBL/GenBank/DDBJ databases">
        <title>The genome of golden apple snail Pomacea canaliculata provides insight into stress tolerance and invasive adaptation.</title>
        <authorList>
            <person name="Liu C."/>
            <person name="Liu B."/>
            <person name="Ren Y."/>
            <person name="Zhang Y."/>
            <person name="Wang H."/>
            <person name="Li S."/>
            <person name="Jiang F."/>
            <person name="Yin L."/>
            <person name="Zhang G."/>
            <person name="Qian W."/>
            <person name="Fan W."/>
        </authorList>
    </citation>
    <scope>NUCLEOTIDE SEQUENCE [LARGE SCALE GENOMIC DNA]</scope>
    <source>
        <strain evidence="15">SZHN2017</strain>
        <tissue evidence="15">Muscle</tissue>
    </source>
</reference>
<dbReference type="InterPro" id="IPR001128">
    <property type="entry name" value="Cyt_P450"/>
</dbReference>
<proteinExistence type="inferred from homology"/>
<dbReference type="Gene3D" id="1.10.630.10">
    <property type="entry name" value="Cytochrome P450"/>
    <property type="match status" value="1"/>
</dbReference>
<organism evidence="15 16">
    <name type="scientific">Pomacea canaliculata</name>
    <name type="common">Golden apple snail</name>
    <dbReference type="NCBI Taxonomy" id="400727"/>
    <lineage>
        <taxon>Eukaryota</taxon>
        <taxon>Metazoa</taxon>
        <taxon>Spiralia</taxon>
        <taxon>Lophotrochozoa</taxon>
        <taxon>Mollusca</taxon>
        <taxon>Gastropoda</taxon>
        <taxon>Caenogastropoda</taxon>
        <taxon>Architaenioglossa</taxon>
        <taxon>Ampullarioidea</taxon>
        <taxon>Ampullariidae</taxon>
        <taxon>Pomacea</taxon>
    </lineage>
</organism>
<evidence type="ECO:0000256" key="8">
    <source>
        <dbReference type="ARBA" id="ARBA00022824"/>
    </source>
</evidence>
<evidence type="ECO:0000256" key="7">
    <source>
        <dbReference type="ARBA" id="ARBA00022723"/>
    </source>
</evidence>
<evidence type="ECO:0000256" key="9">
    <source>
        <dbReference type="ARBA" id="ARBA00022848"/>
    </source>
</evidence>
<keyword evidence="8" id="KW-0256">Endoplasmic reticulum</keyword>
<keyword evidence="10" id="KW-0560">Oxidoreductase</keyword>
<sequence length="440" mass="49830">MVVGLTSRIVNFSSEIKVAAAVFILTLVTAKFVNYLKKRHHKLPPGPWNLPVVGYLPFLGEAPLFTFASLRKMYGDVFSIKLGSFSAIIVNGKDPIKEALVTKGDDFSARPPFTTATLLNEGRNLGFSAFGPVWKAHRKLLSNVLYAFTNARNNPIEDIVVSEAITVVEDFIAHGNEPFRVCDIVTMAACSMMYQLCYGRNKNIREDPDFSAALRNNREFAKFTEAGNPVDVMPWIRHILPWKILDFRKVLQSLYSYRIKKVEDHEKTFDEENRRDITDGLIHAANHLSEKEKEVGLDRRRVIESLDTIFGAGVMTVSTFFDWCVLLMAAHPETQEKVFQEIEDVVGQSRYPSLADRSRLPLVEATIYEVLRFSCPVPFALPHATTCDTTIQGYDVPKGTVVLVNLFSILHDKETWGDPEKFRPERFLDNGQVDRPRPSK</sequence>
<dbReference type="Proteomes" id="UP000245119">
    <property type="component" value="Linkage Group LG1"/>
</dbReference>
<comment type="similarity">
    <text evidence="4">Belongs to the cytochrome P450 family.</text>
</comment>
<dbReference type="GO" id="GO:0004508">
    <property type="term" value="F:steroid 17-alpha-monooxygenase activity"/>
    <property type="evidence" value="ECO:0007669"/>
    <property type="project" value="TreeGrafter"/>
</dbReference>
<evidence type="ECO:0000256" key="10">
    <source>
        <dbReference type="ARBA" id="ARBA00023002"/>
    </source>
</evidence>
<dbReference type="GO" id="GO:0020037">
    <property type="term" value="F:heme binding"/>
    <property type="evidence" value="ECO:0007669"/>
    <property type="project" value="InterPro"/>
</dbReference>
<dbReference type="OrthoDB" id="1055148at2759"/>
<comment type="subcellular location">
    <subcellularLocation>
        <location evidence="3">Endoplasmic reticulum membrane</location>
        <topology evidence="3">Peripheral membrane protein</topology>
    </subcellularLocation>
    <subcellularLocation>
        <location evidence="2">Microsome membrane</location>
        <topology evidence="2">Peripheral membrane protein</topology>
    </subcellularLocation>
</comment>
<evidence type="ECO:0000256" key="3">
    <source>
        <dbReference type="ARBA" id="ARBA00004406"/>
    </source>
</evidence>
<dbReference type="EC" id="1.14.14.1" evidence="5"/>
<gene>
    <name evidence="15" type="ORF">C0Q70_00168</name>
</gene>
<accession>A0A2T7PVX2</accession>
<evidence type="ECO:0000256" key="1">
    <source>
        <dbReference type="ARBA" id="ARBA00001971"/>
    </source>
</evidence>
<dbReference type="PRINTS" id="PR00463">
    <property type="entry name" value="EP450I"/>
</dbReference>
<evidence type="ECO:0000313" key="16">
    <source>
        <dbReference type="Proteomes" id="UP000245119"/>
    </source>
</evidence>
<keyword evidence="16" id="KW-1185">Reference proteome</keyword>
<keyword evidence="9" id="KW-0492">Microsome</keyword>
<dbReference type="InterPro" id="IPR002401">
    <property type="entry name" value="Cyt_P450_E_grp-I"/>
</dbReference>
<evidence type="ECO:0000256" key="5">
    <source>
        <dbReference type="ARBA" id="ARBA00012109"/>
    </source>
</evidence>
<evidence type="ECO:0000256" key="14">
    <source>
        <dbReference type="SAM" id="MobiDB-lite"/>
    </source>
</evidence>
<dbReference type="OMA" id="MNTEFGD"/>
<evidence type="ECO:0000256" key="4">
    <source>
        <dbReference type="ARBA" id="ARBA00010617"/>
    </source>
</evidence>
<evidence type="ECO:0000313" key="15">
    <source>
        <dbReference type="EMBL" id="PVD37572.1"/>
    </source>
</evidence>
<dbReference type="GO" id="GO:0042446">
    <property type="term" value="P:hormone biosynthetic process"/>
    <property type="evidence" value="ECO:0007669"/>
    <property type="project" value="TreeGrafter"/>
</dbReference>
<comment type="cofactor">
    <cofactor evidence="1">
        <name>heme</name>
        <dbReference type="ChEBI" id="CHEBI:30413"/>
    </cofactor>
</comment>
<dbReference type="InterPro" id="IPR036396">
    <property type="entry name" value="Cyt_P450_sf"/>
</dbReference>
<keyword evidence="11" id="KW-0408">Iron</keyword>
<keyword evidence="12" id="KW-0503">Monooxygenase</keyword>
<evidence type="ECO:0000256" key="2">
    <source>
        <dbReference type="ARBA" id="ARBA00004174"/>
    </source>
</evidence>
<dbReference type="FunFam" id="1.10.630.10:FF:000238">
    <property type="entry name" value="Cytochrome P450 2A6"/>
    <property type="match status" value="1"/>
</dbReference>
<comment type="caution">
    <text evidence="15">The sequence shown here is derived from an EMBL/GenBank/DDBJ whole genome shotgun (WGS) entry which is preliminary data.</text>
</comment>
<dbReference type="GO" id="GO:0005789">
    <property type="term" value="C:endoplasmic reticulum membrane"/>
    <property type="evidence" value="ECO:0007669"/>
    <property type="project" value="UniProtKB-SubCell"/>
</dbReference>
<dbReference type="PANTHER" id="PTHR24289">
    <property type="entry name" value="STEROID 17-ALPHA-HYDROXYLASE/17,20 LYASE"/>
    <property type="match status" value="1"/>
</dbReference>
<dbReference type="SUPFAM" id="SSF48264">
    <property type="entry name" value="Cytochrome P450"/>
    <property type="match status" value="1"/>
</dbReference>
<keyword evidence="6" id="KW-0349">Heme</keyword>
<dbReference type="AlphaFoldDB" id="A0A2T7PVX2"/>
<evidence type="ECO:0000256" key="11">
    <source>
        <dbReference type="ARBA" id="ARBA00023004"/>
    </source>
</evidence>
<protein>
    <recommendedName>
        <fullName evidence="5">unspecific monooxygenase</fullName>
        <ecNumber evidence="5">1.14.14.1</ecNumber>
    </recommendedName>
</protein>
<dbReference type="PANTHER" id="PTHR24289:SF21">
    <property type="entry name" value="CYTOCHROME P450 1A"/>
    <property type="match status" value="1"/>
</dbReference>
<evidence type="ECO:0000256" key="13">
    <source>
        <dbReference type="ARBA" id="ARBA00023136"/>
    </source>
</evidence>
<dbReference type="STRING" id="400727.A0A2T7PVX2"/>
<dbReference type="GO" id="GO:0005506">
    <property type="term" value="F:iron ion binding"/>
    <property type="evidence" value="ECO:0007669"/>
    <property type="project" value="InterPro"/>
</dbReference>
<keyword evidence="13" id="KW-0472">Membrane</keyword>
<name>A0A2T7PVX2_POMCA</name>
<dbReference type="GO" id="GO:0042448">
    <property type="term" value="P:progesterone metabolic process"/>
    <property type="evidence" value="ECO:0007669"/>
    <property type="project" value="TreeGrafter"/>
</dbReference>
<keyword evidence="7" id="KW-0479">Metal-binding</keyword>
<feature type="region of interest" description="Disordered" evidence="14">
    <location>
        <begin position="421"/>
        <end position="440"/>
    </location>
</feature>